<name>A0AAD5Q877_PYTIN</name>
<comment type="caution">
    <text evidence="1">The sequence shown here is derived from an EMBL/GenBank/DDBJ whole genome shotgun (WGS) entry which is preliminary data.</text>
</comment>
<organism evidence="1 2">
    <name type="scientific">Pythium insidiosum</name>
    <name type="common">Pythiosis disease agent</name>
    <dbReference type="NCBI Taxonomy" id="114742"/>
    <lineage>
        <taxon>Eukaryota</taxon>
        <taxon>Sar</taxon>
        <taxon>Stramenopiles</taxon>
        <taxon>Oomycota</taxon>
        <taxon>Peronosporomycetes</taxon>
        <taxon>Pythiales</taxon>
        <taxon>Pythiaceae</taxon>
        <taxon>Pythium</taxon>
    </lineage>
</organism>
<keyword evidence="2" id="KW-1185">Reference proteome</keyword>
<dbReference type="Proteomes" id="UP001209570">
    <property type="component" value="Unassembled WGS sequence"/>
</dbReference>
<accession>A0AAD5Q877</accession>
<evidence type="ECO:0000313" key="2">
    <source>
        <dbReference type="Proteomes" id="UP001209570"/>
    </source>
</evidence>
<dbReference type="EMBL" id="JAKCXM010000058">
    <property type="protein sequence ID" value="KAJ0404717.1"/>
    <property type="molecule type" value="Genomic_DNA"/>
</dbReference>
<sequence>MEDMAAMLQQVAGGLQQSFGVVFERVGESLAQSAQMMQMMNEMMETALLHNLVLTSGHSALCSQKTKGSIACG</sequence>
<gene>
    <name evidence="1" type="ORF">P43SY_006287</name>
</gene>
<dbReference type="AlphaFoldDB" id="A0AAD5Q877"/>
<evidence type="ECO:0000313" key="1">
    <source>
        <dbReference type="EMBL" id="KAJ0404717.1"/>
    </source>
</evidence>
<protein>
    <submittedName>
        <fullName evidence="1">Uncharacterized protein</fullName>
    </submittedName>
</protein>
<proteinExistence type="predicted"/>
<reference evidence="1" key="1">
    <citation type="submission" date="2021-12" db="EMBL/GenBank/DDBJ databases">
        <title>Prjna785345.</title>
        <authorList>
            <person name="Rujirawat T."/>
            <person name="Krajaejun T."/>
        </authorList>
    </citation>
    <scope>NUCLEOTIDE SEQUENCE</scope>
    <source>
        <strain evidence="1">Pi057C3</strain>
    </source>
</reference>